<gene>
    <name evidence="2" type="primary">cymR</name>
    <name evidence="2" type="ORF">AN618_10130</name>
</gene>
<keyword evidence="3" id="KW-1185">Reference proteome</keyword>
<dbReference type="Proteomes" id="UP000070427">
    <property type="component" value="Unassembled WGS sequence"/>
</dbReference>
<dbReference type="PANTHER" id="PTHR33221:SF5">
    <property type="entry name" value="HTH-TYPE TRANSCRIPTIONAL REGULATOR ISCR"/>
    <property type="match status" value="1"/>
</dbReference>
<evidence type="ECO:0000256" key="1">
    <source>
        <dbReference type="ARBA" id="ARBA00023125"/>
    </source>
</evidence>
<dbReference type="InterPro" id="IPR036388">
    <property type="entry name" value="WH-like_DNA-bd_sf"/>
</dbReference>
<dbReference type="FunCoup" id="A0A140LAR8">
    <property type="interactions" value="242"/>
</dbReference>
<dbReference type="PROSITE" id="PS51197">
    <property type="entry name" value="HTH_RRF2_2"/>
    <property type="match status" value="1"/>
</dbReference>
<dbReference type="PANTHER" id="PTHR33221">
    <property type="entry name" value="WINGED HELIX-TURN-HELIX TRANSCRIPTIONAL REGULATOR, RRF2 FAMILY"/>
    <property type="match status" value="1"/>
</dbReference>
<evidence type="ECO:0000313" key="2">
    <source>
        <dbReference type="EMBL" id="KXG77643.1"/>
    </source>
</evidence>
<dbReference type="InterPro" id="IPR030489">
    <property type="entry name" value="TR_Rrf2-type_CS"/>
</dbReference>
<dbReference type="STRING" id="520764.AN618_10130"/>
<dbReference type="GO" id="GO:0005829">
    <property type="term" value="C:cytosol"/>
    <property type="evidence" value="ECO:0007669"/>
    <property type="project" value="TreeGrafter"/>
</dbReference>
<dbReference type="FunFam" id="1.10.10.10:FF:000164">
    <property type="entry name" value="Transcriptional regulator, Rrf2 family"/>
    <property type="match status" value="1"/>
</dbReference>
<organism evidence="2 3">
    <name type="scientific">Fervidicola ferrireducens</name>
    <dbReference type="NCBI Taxonomy" id="520764"/>
    <lineage>
        <taxon>Bacteria</taxon>
        <taxon>Bacillati</taxon>
        <taxon>Bacillota</taxon>
        <taxon>Clostridia</taxon>
        <taxon>Thermosediminibacterales</taxon>
        <taxon>Thermosediminibacteraceae</taxon>
        <taxon>Fervidicola</taxon>
    </lineage>
</organism>
<dbReference type="SUPFAM" id="SSF46785">
    <property type="entry name" value="Winged helix' DNA-binding domain"/>
    <property type="match status" value="1"/>
</dbReference>
<dbReference type="Gene3D" id="1.10.10.10">
    <property type="entry name" value="Winged helix-like DNA-binding domain superfamily/Winged helix DNA-binding domain"/>
    <property type="match status" value="1"/>
</dbReference>
<comment type="caution">
    <text evidence="2">The sequence shown here is derived from an EMBL/GenBank/DDBJ whole genome shotgun (WGS) entry which is preliminary data.</text>
</comment>
<evidence type="ECO:0000313" key="3">
    <source>
        <dbReference type="Proteomes" id="UP000070427"/>
    </source>
</evidence>
<dbReference type="PATRIC" id="fig|520764.3.peg.1050"/>
<sequence>MEYIIYRKPTKTIGIKGRIKLKLTTKGRYGLTAMFDLAVNYGKGPIPLKSIADRQNISEHYLEQLIMILRKAGLVKSIRGAQGGYMLAKKPSEITVGDVLRALEGPIGLVDCVLEQDPVECDKAETCIMRLVWEKIRDSIIQAVDSITLQDMCDEAEKRKTSSESYMYYI</sequence>
<protein>
    <submittedName>
        <fullName evidence="2">HTH-type transcriptional regulator CymR</fullName>
    </submittedName>
</protein>
<dbReference type="NCBIfam" id="TIGR00738">
    <property type="entry name" value="rrf2_super"/>
    <property type="match status" value="1"/>
</dbReference>
<dbReference type="InterPro" id="IPR000944">
    <property type="entry name" value="Tscrpt_reg_Rrf2"/>
</dbReference>
<dbReference type="GO" id="GO:0003677">
    <property type="term" value="F:DNA binding"/>
    <property type="evidence" value="ECO:0007669"/>
    <property type="project" value="UniProtKB-KW"/>
</dbReference>
<dbReference type="InParanoid" id="A0A140LAR8"/>
<dbReference type="InterPro" id="IPR036390">
    <property type="entry name" value="WH_DNA-bd_sf"/>
</dbReference>
<dbReference type="GO" id="GO:0003700">
    <property type="term" value="F:DNA-binding transcription factor activity"/>
    <property type="evidence" value="ECO:0007669"/>
    <property type="project" value="TreeGrafter"/>
</dbReference>
<dbReference type="PROSITE" id="PS01332">
    <property type="entry name" value="HTH_RRF2_1"/>
    <property type="match status" value="1"/>
</dbReference>
<proteinExistence type="predicted"/>
<dbReference type="Pfam" id="PF02082">
    <property type="entry name" value="Rrf2"/>
    <property type="match status" value="1"/>
</dbReference>
<keyword evidence="1" id="KW-0238">DNA-binding</keyword>
<name>A0A140LAR8_9FIRM</name>
<reference evidence="2 3" key="1">
    <citation type="submission" date="2015-12" db="EMBL/GenBank/DDBJ databases">
        <title>Draft genome sequnece of Fervidicola ferrireducens strain Y170.</title>
        <authorList>
            <person name="Patel B.K."/>
        </authorList>
    </citation>
    <scope>NUCLEOTIDE SEQUENCE [LARGE SCALE GENOMIC DNA]</scope>
    <source>
        <strain evidence="2 3">Y170</strain>
    </source>
</reference>
<dbReference type="EMBL" id="LOED01000009">
    <property type="protein sequence ID" value="KXG77643.1"/>
    <property type="molecule type" value="Genomic_DNA"/>
</dbReference>
<accession>A0A140LAR8</accession>
<dbReference type="AlphaFoldDB" id="A0A140LAR8"/>